<dbReference type="RefSeq" id="WP_114028138.1">
    <property type="nucleotide sequence ID" value="NZ_QOIL01000004.1"/>
</dbReference>
<comment type="caution">
    <text evidence="1">The sequence shown here is derived from an EMBL/GenBank/DDBJ whole genome shotgun (WGS) entry which is preliminary data.</text>
</comment>
<dbReference type="EMBL" id="QOIL01000004">
    <property type="protein sequence ID" value="RCG31568.1"/>
    <property type="molecule type" value="Genomic_DNA"/>
</dbReference>
<proteinExistence type="predicted"/>
<organism evidence="1 2">
    <name type="scientific">Sphaerisporangium album</name>
    <dbReference type="NCBI Taxonomy" id="509200"/>
    <lineage>
        <taxon>Bacteria</taxon>
        <taxon>Bacillati</taxon>
        <taxon>Actinomycetota</taxon>
        <taxon>Actinomycetes</taxon>
        <taxon>Streptosporangiales</taxon>
        <taxon>Streptosporangiaceae</taxon>
        <taxon>Sphaerisporangium</taxon>
    </lineage>
</organism>
<name>A0A367FMG1_9ACTN</name>
<dbReference type="Proteomes" id="UP000253094">
    <property type="component" value="Unassembled WGS sequence"/>
</dbReference>
<keyword evidence="2" id="KW-1185">Reference proteome</keyword>
<dbReference type="OrthoDB" id="4846903at2"/>
<accession>A0A367FMG1</accession>
<dbReference type="AlphaFoldDB" id="A0A367FMG1"/>
<gene>
    <name evidence="1" type="ORF">DQ384_08320</name>
</gene>
<protein>
    <submittedName>
        <fullName evidence="1">Uncharacterized protein</fullName>
    </submittedName>
</protein>
<sequence length="608" mass="65062">MPDLTFVGHRRPVLPGGDYQIKVEQAISLDPAVYEATRTFTVAGERFALPPAAGRAVFPPDGSLGDHENTLPHIILDRATLPWERVPGGPADAVRPWLVLLVFSGDERPTPVPATLGTLGGGGYIPAPVLERHQKPDDPVTVIDVPRALLADIMPSHADLEFLAHIRASRNAAGDTTGDTTGGTTGDTAAETTGDTAVILANRLPAPGTTTTVHLVSVENRYSAAGFDLGPQGPDAKVRLISLANWRFACLDASHGFAGLAAGLADAGASLRLPDSGEPRADAFLRQGYVPVRHQLRQGGRTVSWYRGPFVTGPAPYAPAEPVRTSDALLRYHPGSGMFDTAYAAAWQLGRMIMLQHTSTATALYGWKRRRAQAAKRAVDPDHPLDLAPIDTDPPAPVLDLLTGLAHLRGVPLGYLIPDERLLPAESIRFLRIDRQWIAHLVDGAASIGRLTAADAELDRHHPPPVEIPELSGALIRSALVPGYPGLLIDAYETETTDRPVPFSHTERLSDSILLCLFRGEFARLDLHQHPESLHFAVELPAPGAFAKSLRDAAPLPAAPLGPRRTVPPAPLAARMAAALSIPPASFRSAAFARQMIETAERVTYLRG</sequence>
<reference evidence="1 2" key="1">
    <citation type="submission" date="2018-06" db="EMBL/GenBank/DDBJ databases">
        <title>Sphaerisporangium craniellae sp. nov., isolated from a marine sponge in the South China Sea.</title>
        <authorList>
            <person name="Li L."/>
        </authorList>
    </citation>
    <scope>NUCLEOTIDE SEQUENCE [LARGE SCALE GENOMIC DNA]</scope>
    <source>
        <strain evidence="1 2">CCTCC AA 208026</strain>
    </source>
</reference>
<evidence type="ECO:0000313" key="2">
    <source>
        <dbReference type="Proteomes" id="UP000253094"/>
    </source>
</evidence>
<evidence type="ECO:0000313" key="1">
    <source>
        <dbReference type="EMBL" id="RCG31568.1"/>
    </source>
</evidence>